<dbReference type="SUPFAM" id="SSF101941">
    <property type="entry name" value="NAC domain"/>
    <property type="match status" value="1"/>
</dbReference>
<dbReference type="Pfam" id="PF02365">
    <property type="entry name" value="NAM"/>
    <property type="match status" value="1"/>
</dbReference>
<dbReference type="AlphaFoldDB" id="A0A6J1CLS3"/>
<dbReference type="InterPro" id="IPR003441">
    <property type="entry name" value="NAC-dom"/>
</dbReference>
<feature type="domain" description="NAC" evidence="7">
    <location>
        <begin position="131"/>
        <end position="273"/>
    </location>
</feature>
<evidence type="ECO:0000256" key="1">
    <source>
        <dbReference type="ARBA" id="ARBA00023015"/>
    </source>
</evidence>
<dbReference type="InterPro" id="IPR036093">
    <property type="entry name" value="NAC_dom_sf"/>
</dbReference>
<reference evidence="9" key="1">
    <citation type="submission" date="2025-08" db="UniProtKB">
        <authorList>
            <consortium name="RefSeq"/>
        </authorList>
    </citation>
    <scope>IDENTIFICATION</scope>
    <source>
        <strain evidence="9">OHB3-1</strain>
    </source>
</reference>
<keyword evidence="2" id="KW-0238">DNA-binding</keyword>
<sequence length="472" mass="53398">MEYRHPADQPPWINPTLHRCCANRAIDFRSKSCPNVLDIYLLPQPPRVLPSQCLSNPPLSCDQSNEFSRPFSFSPPQNKTHQQDTNSNSNSLISCFSHFPLLPLLPSCSVMAAAEKGISREVQLSMAVSSMFPGFRFSPTDEELISFYLKKKLEGCEKSVEVISEVEIYKYEPWDLPVKSVIQSDNEWFFFSPRGKKYPNGNQTRRATDLGYWKATGKERNVKSGSNVIGTKRTLVFHTGRAPKGERTEWIMHEYNTKDKAQDFLVVCRLRRNNEFRQHSCSNRASSSRMNLSSSLAHSGEQVDSTSESNQKDAAEAAVVESSGDQKDYGSDDFYTEILKDDIINLDESTPHADSNLYPLVFRRSDIEKESQHDAYGVLEWPPNQGSANRRIRLKKREVGRCGGKKLDVAKVGDSRYMVEKARFGPIGRLMNTASSSSIVRGYVQVVIFVLLILLVMFVSRLEVFGMSIGLY</sequence>
<protein>
    <submittedName>
        <fullName evidence="9">NAC domain-containing protein 40-like</fullName>
    </submittedName>
</protein>
<evidence type="ECO:0000256" key="3">
    <source>
        <dbReference type="ARBA" id="ARBA00023163"/>
    </source>
</evidence>
<dbReference type="GO" id="GO:0003677">
    <property type="term" value="F:DNA binding"/>
    <property type="evidence" value="ECO:0007669"/>
    <property type="project" value="UniProtKB-KW"/>
</dbReference>
<dbReference type="Gene3D" id="2.170.150.80">
    <property type="entry name" value="NAC domain"/>
    <property type="match status" value="1"/>
</dbReference>
<gene>
    <name evidence="9" type="primary">LOC111012622</name>
</gene>
<dbReference type="PANTHER" id="PTHR31744:SF210">
    <property type="entry name" value="NAC DOMAIN-CONTAINING PROTEIN 86-LIKE"/>
    <property type="match status" value="1"/>
</dbReference>
<evidence type="ECO:0000313" key="9">
    <source>
        <dbReference type="RefSeq" id="XP_022142529.1"/>
    </source>
</evidence>
<dbReference type="PROSITE" id="PS51005">
    <property type="entry name" value="NAC"/>
    <property type="match status" value="1"/>
</dbReference>
<proteinExistence type="predicted"/>
<dbReference type="GO" id="GO:0006355">
    <property type="term" value="P:regulation of DNA-templated transcription"/>
    <property type="evidence" value="ECO:0007669"/>
    <property type="project" value="InterPro"/>
</dbReference>
<keyword evidence="1" id="KW-0805">Transcription regulation</keyword>
<feature type="transmembrane region" description="Helical" evidence="6">
    <location>
        <begin position="442"/>
        <end position="459"/>
    </location>
</feature>
<evidence type="ECO:0000259" key="7">
    <source>
        <dbReference type="PROSITE" id="PS51005"/>
    </source>
</evidence>
<dbReference type="PANTHER" id="PTHR31744">
    <property type="entry name" value="PROTEIN CUP-SHAPED COTYLEDON 2-RELATED"/>
    <property type="match status" value="1"/>
</dbReference>
<dbReference type="RefSeq" id="XP_022142529.1">
    <property type="nucleotide sequence ID" value="XM_022286837.1"/>
</dbReference>
<name>A0A6J1CLS3_MOMCH</name>
<accession>A0A6J1CLS3</accession>
<feature type="region of interest" description="Disordered" evidence="5">
    <location>
        <begin position="280"/>
        <end position="328"/>
    </location>
</feature>
<dbReference type="GeneID" id="111012622"/>
<organism evidence="8 9">
    <name type="scientific">Momordica charantia</name>
    <name type="common">Bitter gourd</name>
    <name type="synonym">Balsam pear</name>
    <dbReference type="NCBI Taxonomy" id="3673"/>
    <lineage>
        <taxon>Eukaryota</taxon>
        <taxon>Viridiplantae</taxon>
        <taxon>Streptophyta</taxon>
        <taxon>Embryophyta</taxon>
        <taxon>Tracheophyta</taxon>
        <taxon>Spermatophyta</taxon>
        <taxon>Magnoliopsida</taxon>
        <taxon>eudicotyledons</taxon>
        <taxon>Gunneridae</taxon>
        <taxon>Pentapetalae</taxon>
        <taxon>rosids</taxon>
        <taxon>fabids</taxon>
        <taxon>Cucurbitales</taxon>
        <taxon>Cucurbitaceae</taxon>
        <taxon>Momordiceae</taxon>
        <taxon>Momordica</taxon>
    </lineage>
</organism>
<keyword evidence="8" id="KW-1185">Reference proteome</keyword>
<keyword evidence="4" id="KW-0539">Nucleus</keyword>
<evidence type="ECO:0000256" key="5">
    <source>
        <dbReference type="SAM" id="MobiDB-lite"/>
    </source>
</evidence>
<keyword evidence="6" id="KW-0812">Transmembrane</keyword>
<feature type="compositionally biased region" description="Low complexity" evidence="5">
    <location>
        <begin position="282"/>
        <end position="299"/>
    </location>
</feature>
<evidence type="ECO:0000256" key="2">
    <source>
        <dbReference type="ARBA" id="ARBA00023125"/>
    </source>
</evidence>
<keyword evidence="6" id="KW-1133">Transmembrane helix</keyword>
<keyword evidence="6" id="KW-0472">Membrane</keyword>
<keyword evidence="3" id="KW-0804">Transcription</keyword>
<evidence type="ECO:0000313" key="8">
    <source>
        <dbReference type="Proteomes" id="UP000504603"/>
    </source>
</evidence>
<evidence type="ECO:0000256" key="4">
    <source>
        <dbReference type="ARBA" id="ARBA00023242"/>
    </source>
</evidence>
<dbReference type="OrthoDB" id="1935348at2759"/>
<evidence type="ECO:0000256" key="6">
    <source>
        <dbReference type="SAM" id="Phobius"/>
    </source>
</evidence>
<dbReference type="Proteomes" id="UP000504603">
    <property type="component" value="Unplaced"/>
</dbReference>
<dbReference type="KEGG" id="mcha:111012622"/>